<dbReference type="GO" id="GO:0004644">
    <property type="term" value="F:phosphoribosylglycinamide formyltransferase activity"/>
    <property type="evidence" value="ECO:0007669"/>
    <property type="project" value="UniProtKB-UniRule"/>
</dbReference>
<sequence>MAQNRKTRCVVLISGRGTNLSAILKAAAQADYPAEIVAVISNKPDATGLQLAQEAGIHTEVVPSKGVTDREIYDQSLLAAIDRHNPDLVILAGFMRILTPDFVAHYADRMINIHPSLLPAFTGLHTHQRALDAGVHIHGCTVHFVTAELDHGPMIVQAAVPVYADDDASQLAARVLKEEHRIYPAAVRWFAEGRLSVVGQRVLLSNEDSTPNALIAPSLG</sequence>
<evidence type="ECO:0000259" key="7">
    <source>
        <dbReference type="Pfam" id="PF00551"/>
    </source>
</evidence>
<dbReference type="PANTHER" id="PTHR43369">
    <property type="entry name" value="PHOSPHORIBOSYLGLYCINAMIDE FORMYLTRANSFERASE"/>
    <property type="match status" value="1"/>
</dbReference>
<organism evidence="8 9">
    <name type="scientific">Fluviibacter phosphoraccumulans</name>
    <dbReference type="NCBI Taxonomy" id="1751046"/>
    <lineage>
        <taxon>Bacteria</taxon>
        <taxon>Pseudomonadati</taxon>
        <taxon>Pseudomonadota</taxon>
        <taxon>Betaproteobacteria</taxon>
        <taxon>Rhodocyclales</taxon>
        <taxon>Fluviibacteraceae</taxon>
        <taxon>Fluviibacter</taxon>
    </lineage>
</organism>
<dbReference type="InterPro" id="IPR002376">
    <property type="entry name" value="Formyl_transf_N"/>
</dbReference>
<dbReference type="InterPro" id="IPR001555">
    <property type="entry name" value="GART_AS"/>
</dbReference>
<keyword evidence="3 6" id="KW-0658">Purine biosynthesis</keyword>
<dbReference type="GO" id="GO:0006189">
    <property type="term" value="P:'de novo' IMP biosynthetic process"/>
    <property type="evidence" value="ECO:0007669"/>
    <property type="project" value="UniProtKB-UniRule"/>
</dbReference>
<dbReference type="CDD" id="cd08645">
    <property type="entry name" value="FMT_core_GART"/>
    <property type="match status" value="1"/>
</dbReference>
<dbReference type="Pfam" id="PF00551">
    <property type="entry name" value="Formyl_trans_N"/>
    <property type="match status" value="1"/>
</dbReference>
<feature type="binding site" evidence="6">
    <location>
        <position position="112"/>
    </location>
    <ligand>
        <name>(6R)-10-formyltetrahydrofolate</name>
        <dbReference type="ChEBI" id="CHEBI:195366"/>
    </ligand>
</feature>
<dbReference type="EMBL" id="AP022345">
    <property type="protein sequence ID" value="BBU69828.1"/>
    <property type="molecule type" value="Genomic_DNA"/>
</dbReference>
<comment type="pathway">
    <text evidence="1 6">Purine metabolism; IMP biosynthesis via de novo pathway; N(2)-formyl-N(1)-(5-phospho-D-ribosyl)glycinamide from N(1)-(5-phospho-D-ribosyl)glycinamide (10-formyl THF route): step 1/1.</text>
</comment>
<feature type="binding site" evidence="6">
    <location>
        <begin position="17"/>
        <end position="19"/>
    </location>
    <ligand>
        <name>N(1)-(5-phospho-beta-D-ribosyl)glycinamide</name>
        <dbReference type="ChEBI" id="CHEBI:143788"/>
    </ligand>
</feature>
<dbReference type="NCBIfam" id="TIGR00639">
    <property type="entry name" value="PurN"/>
    <property type="match status" value="1"/>
</dbReference>
<evidence type="ECO:0000313" key="8">
    <source>
        <dbReference type="EMBL" id="BBU69828.1"/>
    </source>
</evidence>
<comment type="function">
    <text evidence="6">Catalyzes the transfer of a formyl group from 10-formyltetrahydrofolate to 5-phospho-ribosyl-glycinamide (GAR), producing 5-phospho-ribosyl-N-formylglycinamide (FGAR) and tetrahydrofolate.</text>
</comment>
<feature type="domain" description="Formyl transferase N-terminal" evidence="7">
    <location>
        <begin position="8"/>
        <end position="187"/>
    </location>
</feature>
<reference evidence="9" key="1">
    <citation type="submission" date="2020-01" db="EMBL/GenBank/DDBJ databases">
        <title>Phosphoaccumulans saitamaens gen. nov., sp. nov., a polyphosphate accumulating bacterium isolated from surface river water.</title>
        <authorList>
            <person name="Watanabe K."/>
            <person name="Suda W."/>
        </authorList>
    </citation>
    <scope>NUCLEOTIDE SEQUENCE [LARGE SCALE GENOMIC DNA]</scope>
    <source>
        <strain evidence="9">ICHIAU1</strain>
    </source>
</reference>
<proteinExistence type="inferred from homology"/>
<gene>
    <name evidence="6 8" type="primary">purN</name>
    <name evidence="8" type="ORF">ICHIAU1_21110</name>
</gene>
<evidence type="ECO:0000256" key="6">
    <source>
        <dbReference type="HAMAP-Rule" id="MF_01930"/>
    </source>
</evidence>
<evidence type="ECO:0000256" key="4">
    <source>
        <dbReference type="ARBA" id="ARBA00038440"/>
    </source>
</evidence>
<feature type="site" description="Raises pKa of active site His" evidence="6">
    <location>
        <position position="150"/>
    </location>
</feature>
<dbReference type="InterPro" id="IPR036477">
    <property type="entry name" value="Formyl_transf_N_sf"/>
</dbReference>
<dbReference type="OrthoDB" id="9806170at2"/>
<dbReference type="EC" id="2.1.2.2" evidence="6"/>
<feature type="binding site" evidence="6">
    <location>
        <position position="70"/>
    </location>
    <ligand>
        <name>(6R)-10-formyltetrahydrofolate</name>
        <dbReference type="ChEBI" id="CHEBI:195366"/>
    </ligand>
</feature>
<accession>A0A7R6TQ45</accession>
<dbReference type="SUPFAM" id="SSF53328">
    <property type="entry name" value="Formyltransferase"/>
    <property type="match status" value="1"/>
</dbReference>
<dbReference type="RefSeq" id="WP_162049498.1">
    <property type="nucleotide sequence ID" value="NZ_AP022345.1"/>
</dbReference>
<dbReference type="Proteomes" id="UP000463961">
    <property type="component" value="Chromosome"/>
</dbReference>
<evidence type="ECO:0000256" key="3">
    <source>
        <dbReference type="ARBA" id="ARBA00022755"/>
    </source>
</evidence>
<keyword evidence="2 6" id="KW-0808">Transferase</keyword>
<evidence type="ECO:0000256" key="2">
    <source>
        <dbReference type="ARBA" id="ARBA00022679"/>
    </source>
</evidence>
<feature type="binding site" evidence="6">
    <location>
        <begin position="95"/>
        <end position="98"/>
    </location>
    <ligand>
        <name>(6R)-10-formyltetrahydrofolate</name>
        <dbReference type="ChEBI" id="CHEBI:195366"/>
    </ligand>
</feature>
<comment type="similarity">
    <text evidence="4 6">Belongs to the GART family.</text>
</comment>
<comment type="catalytic activity">
    <reaction evidence="5 6">
        <text>N(1)-(5-phospho-beta-D-ribosyl)glycinamide + (6R)-10-formyltetrahydrofolate = N(2)-formyl-N(1)-(5-phospho-beta-D-ribosyl)glycinamide + (6S)-5,6,7,8-tetrahydrofolate + H(+)</text>
        <dbReference type="Rhea" id="RHEA:15053"/>
        <dbReference type="ChEBI" id="CHEBI:15378"/>
        <dbReference type="ChEBI" id="CHEBI:57453"/>
        <dbReference type="ChEBI" id="CHEBI:143788"/>
        <dbReference type="ChEBI" id="CHEBI:147286"/>
        <dbReference type="ChEBI" id="CHEBI:195366"/>
        <dbReference type="EC" id="2.1.2.2"/>
    </reaction>
</comment>
<name>A0A7R6TQ45_9RHOO</name>
<dbReference type="InterPro" id="IPR004607">
    <property type="entry name" value="GART"/>
</dbReference>
<dbReference type="PROSITE" id="PS00373">
    <property type="entry name" value="GART"/>
    <property type="match status" value="1"/>
</dbReference>
<keyword evidence="9" id="KW-1185">Reference proteome</keyword>
<evidence type="ECO:0000256" key="5">
    <source>
        <dbReference type="ARBA" id="ARBA00047664"/>
    </source>
</evidence>
<protein>
    <recommendedName>
        <fullName evidence="6">Phosphoribosylglycinamide formyltransferase</fullName>
        <ecNumber evidence="6">2.1.2.2</ecNumber>
    </recommendedName>
    <alternativeName>
        <fullName evidence="6">5'-phosphoribosylglycinamide transformylase</fullName>
    </alternativeName>
    <alternativeName>
        <fullName evidence="6">GAR transformylase</fullName>
        <shortName evidence="6">GART</shortName>
    </alternativeName>
</protein>
<evidence type="ECO:0000256" key="1">
    <source>
        <dbReference type="ARBA" id="ARBA00005054"/>
    </source>
</evidence>
<dbReference type="UniPathway" id="UPA00074">
    <property type="reaction ID" value="UER00126"/>
</dbReference>
<dbReference type="HAMAP" id="MF_01930">
    <property type="entry name" value="PurN"/>
    <property type="match status" value="1"/>
</dbReference>
<dbReference type="PANTHER" id="PTHR43369:SF2">
    <property type="entry name" value="PHOSPHORIBOSYLGLYCINAMIDE FORMYLTRANSFERASE"/>
    <property type="match status" value="1"/>
</dbReference>
<dbReference type="GO" id="GO:0005829">
    <property type="term" value="C:cytosol"/>
    <property type="evidence" value="ECO:0007669"/>
    <property type="project" value="TreeGrafter"/>
</dbReference>
<dbReference type="Gene3D" id="3.40.50.170">
    <property type="entry name" value="Formyl transferase, N-terminal domain"/>
    <property type="match status" value="1"/>
</dbReference>
<evidence type="ECO:0000313" key="9">
    <source>
        <dbReference type="Proteomes" id="UP000463961"/>
    </source>
</evidence>
<dbReference type="AlphaFoldDB" id="A0A7R6TQ45"/>
<feature type="active site" description="Proton donor" evidence="6">
    <location>
        <position position="114"/>
    </location>
</feature>